<sequence>MTETRNVLVGILAVILGLIVIIFPLIGVSTLSDLAGIGIIFLGIWLLVQGFKVWEKSVAAAVADIILAVLAILWGVVFIGNIKAFAFLTFLALYIVGFFIIISGLTALFSDKSFKGKAIGVLGVLLGVFFLIFSVYLKNPLVLAATIGAFLIIAGIVEIFDLLGEKPVSEVPE</sequence>
<dbReference type="Pfam" id="PF03729">
    <property type="entry name" value="DUF308"/>
    <property type="match status" value="1"/>
</dbReference>
<dbReference type="EMBL" id="LT607756">
    <property type="protein sequence ID" value="SCG85389.1"/>
    <property type="molecule type" value="Genomic_DNA"/>
</dbReference>
<feature type="transmembrane region" description="Helical" evidence="1">
    <location>
        <begin position="58"/>
        <end position="79"/>
    </location>
</feature>
<protein>
    <recommendedName>
        <fullName evidence="4">Acid-resistance membrane protein</fullName>
    </recommendedName>
</protein>
<dbReference type="GeneID" id="30411675"/>
<organism evidence="2 3">
    <name type="scientific">Methanobacterium congolense</name>
    <dbReference type="NCBI Taxonomy" id="118062"/>
    <lineage>
        <taxon>Archaea</taxon>
        <taxon>Methanobacteriati</taxon>
        <taxon>Methanobacteriota</taxon>
        <taxon>Methanomada group</taxon>
        <taxon>Methanobacteria</taxon>
        <taxon>Methanobacteriales</taxon>
        <taxon>Methanobacteriaceae</taxon>
        <taxon>Methanobacterium</taxon>
    </lineage>
</organism>
<reference evidence="2 3" key="1">
    <citation type="submission" date="2016-08" db="EMBL/GenBank/DDBJ databases">
        <authorList>
            <person name="Seilhamer J.J."/>
        </authorList>
    </citation>
    <scope>NUCLEOTIDE SEQUENCE [LARGE SCALE GENOMIC DNA]</scope>
    <source>
        <strain evidence="2">Buetzberg</strain>
    </source>
</reference>
<evidence type="ECO:0000256" key="1">
    <source>
        <dbReference type="SAM" id="Phobius"/>
    </source>
</evidence>
<dbReference type="AlphaFoldDB" id="A0A1D3L1L6"/>
<dbReference type="PATRIC" id="fig|129848.4.peg.826"/>
<dbReference type="RefSeq" id="WP_071906562.1">
    <property type="nucleotide sequence ID" value="NZ_LT607756.1"/>
</dbReference>
<keyword evidence="3" id="KW-1185">Reference proteome</keyword>
<proteinExistence type="predicted"/>
<evidence type="ECO:0000313" key="3">
    <source>
        <dbReference type="Proteomes" id="UP000094707"/>
    </source>
</evidence>
<dbReference type="OrthoDB" id="71492at2157"/>
<evidence type="ECO:0008006" key="4">
    <source>
        <dbReference type="Google" id="ProtNLM"/>
    </source>
</evidence>
<keyword evidence="1" id="KW-0472">Membrane</keyword>
<dbReference type="Proteomes" id="UP000094707">
    <property type="component" value="Chromosome I"/>
</dbReference>
<feature type="transmembrane region" description="Helical" evidence="1">
    <location>
        <begin position="143"/>
        <end position="163"/>
    </location>
</feature>
<feature type="transmembrane region" description="Helical" evidence="1">
    <location>
        <begin position="34"/>
        <end position="51"/>
    </location>
</feature>
<keyword evidence="1" id="KW-0812">Transmembrane</keyword>
<accession>A0A1D3L1L6</accession>
<feature type="transmembrane region" description="Helical" evidence="1">
    <location>
        <begin position="118"/>
        <end position="137"/>
    </location>
</feature>
<evidence type="ECO:0000313" key="2">
    <source>
        <dbReference type="EMBL" id="SCG85389.1"/>
    </source>
</evidence>
<gene>
    <name evidence="2" type="ORF">MCBB_0824</name>
</gene>
<name>A0A1D3L1L6_9EURY</name>
<feature type="transmembrane region" description="Helical" evidence="1">
    <location>
        <begin position="7"/>
        <end position="28"/>
    </location>
</feature>
<dbReference type="InterPro" id="IPR005325">
    <property type="entry name" value="DUF308_memb"/>
</dbReference>
<feature type="transmembrane region" description="Helical" evidence="1">
    <location>
        <begin position="85"/>
        <end position="109"/>
    </location>
</feature>
<dbReference type="KEGG" id="mcub:MCBB_0824"/>
<keyword evidence="1" id="KW-1133">Transmembrane helix</keyword>